<keyword evidence="1" id="KW-0812">Transmembrane</keyword>
<gene>
    <name evidence="2" type="ORF">H8718_01375</name>
</gene>
<reference evidence="2" key="1">
    <citation type="submission" date="2020-08" db="EMBL/GenBank/DDBJ databases">
        <title>Genome public.</title>
        <authorList>
            <person name="Liu C."/>
            <person name="Sun Q."/>
        </authorList>
    </citation>
    <scope>NUCLEOTIDE SEQUENCE</scope>
    <source>
        <strain evidence="2">NSJ-12</strain>
    </source>
</reference>
<keyword evidence="1" id="KW-1133">Transmembrane helix</keyword>
<organism evidence="2 3">
    <name type="scientific">Zhenhengia yiwuensis</name>
    <dbReference type="NCBI Taxonomy" id="2763666"/>
    <lineage>
        <taxon>Bacteria</taxon>
        <taxon>Bacillati</taxon>
        <taxon>Bacillota</taxon>
        <taxon>Clostridia</taxon>
        <taxon>Lachnospirales</taxon>
        <taxon>Lachnospiraceae</taxon>
        <taxon>Zhenhengia</taxon>
    </lineage>
</organism>
<comment type="caution">
    <text evidence="2">The sequence shown here is derived from an EMBL/GenBank/DDBJ whole genome shotgun (WGS) entry which is preliminary data.</text>
</comment>
<evidence type="ECO:0008006" key="4">
    <source>
        <dbReference type="Google" id="ProtNLM"/>
    </source>
</evidence>
<dbReference type="RefSeq" id="WP_249331252.1">
    <property type="nucleotide sequence ID" value="NZ_JACRSY010000002.1"/>
</dbReference>
<feature type="transmembrane region" description="Helical" evidence="1">
    <location>
        <begin position="7"/>
        <end position="28"/>
    </location>
</feature>
<keyword evidence="1" id="KW-0472">Membrane</keyword>
<dbReference type="AlphaFoldDB" id="A0A926EEP4"/>
<name>A0A926EEP4_9FIRM</name>
<accession>A0A926EEP4</accession>
<evidence type="ECO:0000313" key="3">
    <source>
        <dbReference type="Proteomes" id="UP000655830"/>
    </source>
</evidence>
<protein>
    <recommendedName>
        <fullName evidence="4">Bypass of forespore C C-terminal domain-containing protein</fullName>
    </recommendedName>
</protein>
<evidence type="ECO:0000256" key="1">
    <source>
        <dbReference type="SAM" id="Phobius"/>
    </source>
</evidence>
<proteinExistence type="predicted"/>
<dbReference type="EMBL" id="JACRSY010000002">
    <property type="protein sequence ID" value="MBC8578191.1"/>
    <property type="molecule type" value="Genomic_DNA"/>
</dbReference>
<evidence type="ECO:0000313" key="2">
    <source>
        <dbReference type="EMBL" id="MBC8578191.1"/>
    </source>
</evidence>
<sequence length="204" mass="23141">MFTKKQFITLLGIAVVIFLIFFTAFYTVSYRKGLEESIVNPNALIETFEGISDIDEVLGEVEEDSVITPDTRITLKVLDQNDLIVEQQEISSMSLLGKNSEELLNLFKGYELEHFTDKEVILTKTMYVVSEAPSYKLGVEGDEIGIVVGGSNPSFISLNLYTKDFSSHTVEILKEKAISLTIEQKNRLEKDAYYIEEILQNYNE</sequence>
<keyword evidence="3" id="KW-1185">Reference proteome</keyword>
<dbReference type="Proteomes" id="UP000655830">
    <property type="component" value="Unassembled WGS sequence"/>
</dbReference>